<dbReference type="UniPathway" id="UPA00057">
    <property type="reaction ID" value="UER00098"/>
</dbReference>
<dbReference type="GO" id="GO:0004496">
    <property type="term" value="F:mevalonate kinase activity"/>
    <property type="evidence" value="ECO:0007669"/>
    <property type="project" value="UniProtKB-EC"/>
</dbReference>
<evidence type="ECO:0000256" key="10">
    <source>
        <dbReference type="ARBA" id="ARBA00022840"/>
    </source>
</evidence>
<dbReference type="PRINTS" id="PR00959">
    <property type="entry name" value="MEVGALKINASE"/>
</dbReference>
<keyword evidence="12 18" id="KW-0752">Steroid biosynthesis</keyword>
<dbReference type="Gene3D" id="3.30.70.890">
    <property type="entry name" value="GHMP kinase, C-terminal domain"/>
    <property type="match status" value="1"/>
</dbReference>
<dbReference type="GO" id="GO:0046872">
    <property type="term" value="F:metal ion binding"/>
    <property type="evidence" value="ECO:0007669"/>
    <property type="project" value="UniProtKB-KW"/>
</dbReference>
<evidence type="ECO:0000256" key="1">
    <source>
        <dbReference type="ARBA" id="ARBA00004496"/>
    </source>
</evidence>
<dbReference type="Pfam" id="PF00288">
    <property type="entry name" value="GHMP_kinases_N"/>
    <property type="match status" value="1"/>
</dbReference>
<dbReference type="GO" id="GO:0019287">
    <property type="term" value="P:isopentenyl diphosphate biosynthetic process, mevalonate pathway"/>
    <property type="evidence" value="ECO:0007669"/>
    <property type="project" value="UniProtKB-UniPathway"/>
</dbReference>
<dbReference type="InterPro" id="IPR006205">
    <property type="entry name" value="Mev_gal_kin"/>
</dbReference>
<dbReference type="Pfam" id="PF08544">
    <property type="entry name" value="GHMP_kinases_C"/>
    <property type="match status" value="1"/>
</dbReference>
<keyword evidence="8 18" id="KW-0547">Nucleotide-binding</keyword>
<dbReference type="InterPro" id="IPR014721">
    <property type="entry name" value="Ribsml_uS5_D2-typ_fold_subgr"/>
</dbReference>
<evidence type="ECO:0000259" key="19">
    <source>
        <dbReference type="Pfam" id="PF00288"/>
    </source>
</evidence>
<dbReference type="EC" id="2.7.1.36" evidence="3 18"/>
<organism evidence="21">
    <name type="scientific">Amphimedon queenslandica</name>
    <name type="common">Sponge</name>
    <dbReference type="NCBI Taxonomy" id="400682"/>
    <lineage>
        <taxon>Eukaryota</taxon>
        <taxon>Metazoa</taxon>
        <taxon>Porifera</taxon>
        <taxon>Demospongiae</taxon>
        <taxon>Heteroscleromorpha</taxon>
        <taxon>Haplosclerida</taxon>
        <taxon>Niphatidae</taxon>
        <taxon>Amphimedon</taxon>
    </lineage>
</organism>
<evidence type="ECO:0000259" key="20">
    <source>
        <dbReference type="Pfam" id="PF08544"/>
    </source>
</evidence>
<dbReference type="EnsemblMetazoa" id="Aqu2.1.20499_001">
    <property type="protein sequence ID" value="Aqu2.1.20499_001"/>
    <property type="gene ID" value="Aqu2.1.20499"/>
</dbReference>
<keyword evidence="5 18" id="KW-0444">Lipid biosynthesis</keyword>
<dbReference type="InParanoid" id="A0A1X7TYB5"/>
<evidence type="ECO:0000256" key="6">
    <source>
        <dbReference type="ARBA" id="ARBA00022679"/>
    </source>
</evidence>
<accession>A0A1X7TYB5</accession>
<dbReference type="FunFam" id="3.30.70.890:FF:000003">
    <property type="entry name" value="Mevalonate kinase"/>
    <property type="match status" value="1"/>
</dbReference>
<feature type="domain" description="GHMP kinase C-terminal" evidence="20">
    <location>
        <begin position="324"/>
        <end position="377"/>
    </location>
</feature>
<dbReference type="SUPFAM" id="SSF54211">
    <property type="entry name" value="Ribosomal protein S5 domain 2-like"/>
    <property type="match status" value="1"/>
</dbReference>
<evidence type="ECO:0000256" key="17">
    <source>
        <dbReference type="ARBA" id="ARBA00029438"/>
    </source>
</evidence>
<keyword evidence="10 18" id="KW-0067">ATP-binding</keyword>
<evidence type="ECO:0000256" key="9">
    <source>
        <dbReference type="ARBA" id="ARBA00022777"/>
    </source>
</evidence>
<keyword evidence="15 18" id="KW-1207">Sterol metabolism</keyword>
<dbReference type="STRING" id="400682.A0A1X7TYB5"/>
<proteinExistence type="inferred from homology"/>
<evidence type="ECO:0000256" key="14">
    <source>
        <dbReference type="ARBA" id="ARBA00023098"/>
    </source>
</evidence>
<evidence type="ECO:0000256" key="15">
    <source>
        <dbReference type="ARBA" id="ARBA00023166"/>
    </source>
</evidence>
<dbReference type="AlphaFoldDB" id="A0A1X7TYB5"/>
<comment type="catalytic activity">
    <reaction evidence="18">
        <text>(R)-mevalonate + ATP = (R)-5-phosphomevalonate + ADP + H(+)</text>
        <dbReference type="Rhea" id="RHEA:17065"/>
        <dbReference type="ChEBI" id="CHEBI:15378"/>
        <dbReference type="ChEBI" id="CHEBI:30616"/>
        <dbReference type="ChEBI" id="CHEBI:36464"/>
        <dbReference type="ChEBI" id="CHEBI:58146"/>
        <dbReference type="ChEBI" id="CHEBI:456216"/>
        <dbReference type="EC" id="2.7.1.36"/>
    </reaction>
</comment>
<comment type="subcellular location">
    <subcellularLocation>
        <location evidence="1 18">Cytoplasm</location>
    </subcellularLocation>
</comment>
<evidence type="ECO:0000256" key="4">
    <source>
        <dbReference type="ARBA" id="ARBA00022490"/>
    </source>
</evidence>
<evidence type="ECO:0000313" key="21">
    <source>
        <dbReference type="EnsemblMetazoa" id="Aqu2.1.20499_001"/>
    </source>
</evidence>
<dbReference type="NCBIfam" id="TIGR00549">
    <property type="entry name" value="mevalon_kin"/>
    <property type="match status" value="1"/>
</dbReference>
<dbReference type="OrthoDB" id="1652964at2759"/>
<dbReference type="PANTHER" id="PTHR43290">
    <property type="entry name" value="MEVALONATE KINASE"/>
    <property type="match status" value="1"/>
</dbReference>
<evidence type="ECO:0000256" key="12">
    <source>
        <dbReference type="ARBA" id="ARBA00022955"/>
    </source>
</evidence>
<dbReference type="InterPro" id="IPR013750">
    <property type="entry name" value="GHMP_kinase_C_dom"/>
</dbReference>
<dbReference type="GO" id="GO:0005524">
    <property type="term" value="F:ATP binding"/>
    <property type="evidence" value="ECO:0007669"/>
    <property type="project" value="UniProtKB-KW"/>
</dbReference>
<evidence type="ECO:0000256" key="8">
    <source>
        <dbReference type="ARBA" id="ARBA00022741"/>
    </source>
</evidence>
<keyword evidence="11" id="KW-0460">Magnesium</keyword>
<evidence type="ECO:0000256" key="13">
    <source>
        <dbReference type="ARBA" id="ARBA00023011"/>
    </source>
</evidence>
<keyword evidence="6 18" id="KW-0808">Transferase</keyword>
<dbReference type="SUPFAM" id="SSF55060">
    <property type="entry name" value="GHMP Kinase, C-terminal domain"/>
    <property type="match status" value="1"/>
</dbReference>
<feature type="domain" description="GHMP kinase N-terminal" evidence="19">
    <location>
        <begin position="116"/>
        <end position="166"/>
    </location>
</feature>
<comment type="similarity">
    <text evidence="2 18">Belongs to the GHMP kinase family. Mevalonate kinase subfamily.</text>
</comment>
<evidence type="ECO:0000256" key="5">
    <source>
        <dbReference type="ARBA" id="ARBA00022516"/>
    </source>
</evidence>
<comment type="pathway">
    <text evidence="17 18">Isoprenoid biosynthesis; isopentenyl diphosphate biosynthesis via mevalonate pathway; isopentenyl diphosphate from (R)-mevalonate: step 1/3.</text>
</comment>
<evidence type="ECO:0000256" key="18">
    <source>
        <dbReference type="RuleBase" id="RU363087"/>
    </source>
</evidence>
<dbReference type="PROSITE" id="PS00627">
    <property type="entry name" value="GHMP_KINASES_ATP"/>
    <property type="match status" value="1"/>
</dbReference>
<dbReference type="InterPro" id="IPR036554">
    <property type="entry name" value="GHMP_kinase_C_sf"/>
</dbReference>
<dbReference type="InterPro" id="IPR020568">
    <property type="entry name" value="Ribosomal_Su5_D2-typ_SF"/>
</dbReference>
<dbReference type="GO" id="GO:0006695">
    <property type="term" value="P:cholesterol biosynthetic process"/>
    <property type="evidence" value="ECO:0007669"/>
    <property type="project" value="TreeGrafter"/>
</dbReference>
<keyword evidence="16 18" id="KW-0753">Steroid metabolism</keyword>
<keyword evidence="13 18" id="KW-0756">Sterol biosynthesis</keyword>
<dbReference type="eggNOG" id="KOG1511">
    <property type="taxonomic scope" value="Eukaryota"/>
</dbReference>
<keyword evidence="9 18" id="KW-0418">Kinase</keyword>
<dbReference type="GO" id="GO:0005829">
    <property type="term" value="C:cytosol"/>
    <property type="evidence" value="ECO:0007669"/>
    <property type="project" value="TreeGrafter"/>
</dbReference>
<keyword evidence="7" id="KW-0479">Metal-binding</keyword>
<protein>
    <recommendedName>
        <fullName evidence="3 18">Mevalonate kinase</fullName>
        <shortName evidence="18">MK</shortName>
        <ecNumber evidence="3 18">2.7.1.36</ecNumber>
    </recommendedName>
</protein>
<dbReference type="PANTHER" id="PTHR43290:SF2">
    <property type="entry name" value="MEVALONATE KINASE"/>
    <property type="match status" value="1"/>
</dbReference>
<reference evidence="21" key="1">
    <citation type="submission" date="2017-05" db="UniProtKB">
        <authorList>
            <consortium name="EnsemblMetazoa"/>
        </authorList>
    </citation>
    <scope>IDENTIFICATION</scope>
</reference>
<evidence type="ECO:0000256" key="16">
    <source>
        <dbReference type="ARBA" id="ARBA00023221"/>
    </source>
</evidence>
<dbReference type="InterPro" id="IPR006203">
    <property type="entry name" value="GHMP_knse_ATP-bd_CS"/>
</dbReference>
<dbReference type="InterPro" id="IPR006204">
    <property type="entry name" value="GHMP_kinase_N_dom"/>
</dbReference>
<evidence type="ECO:0000256" key="3">
    <source>
        <dbReference type="ARBA" id="ARBA00012103"/>
    </source>
</evidence>
<dbReference type="Gene3D" id="3.30.230.10">
    <property type="match status" value="1"/>
</dbReference>
<evidence type="ECO:0000256" key="2">
    <source>
        <dbReference type="ARBA" id="ARBA00006495"/>
    </source>
</evidence>
<sequence length="415" mass="44953">MAAVKEVLKSVLVSAPGKVILHGEHAVVYGKTAIATSVDLRCYLLLSPRATGDVKLILPDMQLTQTWPISELKKLLSQRIEDDDNLQILKRFCNVGENPSMKSLACLVLLYLLTKILHHKMATLTGIDILIYSQLPFGAGLGSSAAYSVCIAAGLLTCCGAITVNKKEANSDIKSHNLPEMMLEYIRERGEGVLLTDAVSSWGEYAKEDLELINKLSYEAETLVHGTPSGIDNSISVFGGAIKFKNGAFKQIDKMPSLTILLVYTKVLRNTKKMVARVRDLHDKYPSVISPLLTSIEEIVLKSETVLAKLASLSEGEPNNELYSTLQDLFTINHHLLNSIGVGHASLDKVHHMTSEIGLASKLTGAGGGGCAIALIPPGFSSSHLSEVKGRLEESGFESWETSIGGNGVRAHWIH</sequence>
<name>A0A1X7TYB5_AMPQE</name>
<keyword evidence="14 18" id="KW-0443">Lipid metabolism</keyword>
<keyword evidence="4 18" id="KW-0963">Cytoplasm</keyword>
<evidence type="ECO:0000256" key="7">
    <source>
        <dbReference type="ARBA" id="ARBA00022723"/>
    </source>
</evidence>
<evidence type="ECO:0000256" key="11">
    <source>
        <dbReference type="ARBA" id="ARBA00022842"/>
    </source>
</evidence>